<accession>A0A1E1MTB7</accession>
<feature type="region of interest" description="Disordered" evidence="1">
    <location>
        <begin position="1"/>
        <end position="86"/>
    </location>
</feature>
<protein>
    <submittedName>
        <fullName evidence="2">Uncharacterized protein</fullName>
    </submittedName>
</protein>
<name>A0A1E1MTB7_RHYSE</name>
<reference evidence="3" key="1">
    <citation type="submission" date="2016-03" db="EMBL/GenBank/DDBJ databases">
        <authorList>
            <person name="Guldener U."/>
        </authorList>
    </citation>
    <scope>NUCLEOTIDE SEQUENCE [LARGE SCALE GENOMIC DNA]</scope>
</reference>
<sequence>MEGKDTLRPYWTVEAPMQSNSLQPTAQNPQSKGSSTGAMIGKLRESQEYSSSSDSDNGGVKLEKKEGSIHTSPYVKIPKRTKTSTRNTSRRIFDVLKISSQIGVPDQTRSGVNSWNTPLARPASKYHLYDPKTPTDGIPRARALSALKVYGNASRKDGGYSPSPNARTVHNTWDSVVPWGDDNQFEGSKGSHNTKRVTSIPDIPQENTAAKKAASLSAWAAFPAKAAKEDKADALAYKPSTPGENVQSEIVIKETYKKVVISGDTFKRKIVEKSVNILE</sequence>
<feature type="compositionally biased region" description="Polar residues" evidence="1">
    <location>
        <begin position="17"/>
        <end position="37"/>
    </location>
</feature>
<evidence type="ECO:0000256" key="1">
    <source>
        <dbReference type="SAM" id="MobiDB-lite"/>
    </source>
</evidence>
<evidence type="ECO:0000313" key="2">
    <source>
        <dbReference type="EMBL" id="CZT52332.1"/>
    </source>
</evidence>
<keyword evidence="3" id="KW-1185">Reference proteome</keyword>
<dbReference type="EMBL" id="FJVC01000583">
    <property type="protein sequence ID" value="CZT52332.1"/>
    <property type="molecule type" value="Genomic_DNA"/>
</dbReference>
<dbReference type="Proteomes" id="UP000177625">
    <property type="component" value="Unassembled WGS sequence"/>
</dbReference>
<evidence type="ECO:0000313" key="3">
    <source>
        <dbReference type="Proteomes" id="UP000177625"/>
    </source>
</evidence>
<organism evidence="2 3">
    <name type="scientific">Rhynchosporium secalis</name>
    <name type="common">Barley scald fungus</name>
    <dbReference type="NCBI Taxonomy" id="38038"/>
    <lineage>
        <taxon>Eukaryota</taxon>
        <taxon>Fungi</taxon>
        <taxon>Dikarya</taxon>
        <taxon>Ascomycota</taxon>
        <taxon>Pezizomycotina</taxon>
        <taxon>Leotiomycetes</taxon>
        <taxon>Helotiales</taxon>
        <taxon>Ploettnerulaceae</taxon>
        <taxon>Rhynchosporium</taxon>
    </lineage>
</organism>
<dbReference type="AlphaFoldDB" id="A0A1E1MTB7"/>
<proteinExistence type="predicted"/>
<gene>
    <name evidence="2" type="ORF">RSE6_13644</name>
</gene>